<feature type="chain" id="PRO_5032396025" evidence="1">
    <location>
        <begin position="26"/>
        <end position="174"/>
    </location>
</feature>
<dbReference type="AlphaFoldDB" id="A0A846QEL6"/>
<keyword evidence="1" id="KW-0732">Signal</keyword>
<proteinExistence type="predicted"/>
<name>A0A846QEL6_9BACT</name>
<dbReference type="PROSITE" id="PS51257">
    <property type="entry name" value="PROKAR_LIPOPROTEIN"/>
    <property type="match status" value="1"/>
</dbReference>
<dbReference type="Proteomes" id="UP000580856">
    <property type="component" value="Unassembled WGS sequence"/>
</dbReference>
<comment type="caution">
    <text evidence="2">The sequence shown here is derived from an EMBL/GenBank/DDBJ whole genome shotgun (WGS) entry which is preliminary data.</text>
</comment>
<evidence type="ECO:0000313" key="3">
    <source>
        <dbReference type="Proteomes" id="UP000580856"/>
    </source>
</evidence>
<evidence type="ECO:0000256" key="1">
    <source>
        <dbReference type="SAM" id="SignalP"/>
    </source>
</evidence>
<evidence type="ECO:0000313" key="2">
    <source>
        <dbReference type="EMBL" id="NJB67196.1"/>
    </source>
</evidence>
<protein>
    <submittedName>
        <fullName evidence="2">Regulator of RNase E activity RraB</fullName>
    </submittedName>
</protein>
<organism evidence="2 3">
    <name type="scientific">Desulfobaculum xiamenense</name>
    <dbReference type="NCBI Taxonomy" id="995050"/>
    <lineage>
        <taxon>Bacteria</taxon>
        <taxon>Pseudomonadati</taxon>
        <taxon>Thermodesulfobacteriota</taxon>
        <taxon>Desulfovibrionia</taxon>
        <taxon>Desulfovibrionales</taxon>
        <taxon>Desulfovibrionaceae</taxon>
        <taxon>Desulfobaculum</taxon>
    </lineage>
</organism>
<dbReference type="RefSeq" id="WP_167940274.1">
    <property type="nucleotide sequence ID" value="NZ_JAATJA010000001.1"/>
</dbReference>
<accession>A0A846QEL6</accession>
<keyword evidence="3" id="KW-1185">Reference proteome</keyword>
<sequence length="174" mass="19199">MTAIARIAAFVVCVTALCVVMGCNAARTTPGKATPAASADPLTALRGKLFLLRDARDMRLAVLKLVKEGQQEDALLKRARHLTFADFETFIRSRSDAAQINYQGGGRFRYDARNLLLAEEVVSEIVFRLRLTQVDVDGRALEAIVLEGVDVRGHDIMPYAGYKVYRDILALAMK</sequence>
<feature type="signal peptide" evidence="1">
    <location>
        <begin position="1"/>
        <end position="25"/>
    </location>
</feature>
<dbReference type="EMBL" id="JAATJA010000001">
    <property type="protein sequence ID" value="NJB67196.1"/>
    <property type="molecule type" value="Genomic_DNA"/>
</dbReference>
<reference evidence="2 3" key="1">
    <citation type="submission" date="2020-03" db="EMBL/GenBank/DDBJ databases">
        <title>Genomic Encyclopedia of Type Strains, Phase IV (KMG-IV): sequencing the most valuable type-strain genomes for metagenomic binning, comparative biology and taxonomic classification.</title>
        <authorList>
            <person name="Goeker M."/>
        </authorList>
    </citation>
    <scope>NUCLEOTIDE SEQUENCE [LARGE SCALE GENOMIC DNA]</scope>
    <source>
        <strain evidence="2 3">DSM 24233</strain>
    </source>
</reference>
<gene>
    <name evidence="2" type="ORF">GGQ74_000836</name>
</gene>